<dbReference type="VEuPathDB" id="TriTrypDB:Tb927.11.15620"/>
<dbReference type="PaxDb" id="5691-EAN80507"/>
<sequence>MKHCSACAGGATLLRATRMTGATFIQARCAHLVRGTNRSLGQHQGTNIPHYRLPLRRALRLIDSTGRHNASMVETEDCVSEEQLQHHSHDGEGVSQRQEDAARYAAYHCHHMLTSFRVERQRWGENTGTLSVEDLSRIVEYIFYASVLLHLTALYQTADKYCEDLIGAVISCSIFVSKNVEEILKSLSTASASGTLMAANKRLASQGSDMWNSLHWAAVHYSQGVCYWGLLDHTEPLFDMRRLHAPFRGLFSTYVKLVCKILAHAGMPREDKQLLSYVKSPEGCNRWFGEEVNGGLAVSTLCFPGSAAGTACSGVHDNHCFPQQRRLQLLPLIWVALLSCHCAVSNEENRFRSARHAFLHVLPLFSKEAKAENVVMLLARLLYIRPSTVLKANSVDVGMLLARAEQCNVFPPSSSVPSVTYAAFLRLWMCADVAQEKEPEVRGVHKAYAAFRAIPLCALQLDGEPHSPASGGDAFVRHLLLRALLQWSFRLTAFVSFRGEVEEILKSTQHVVQLLDHARRRPGWGGRKETIVVDLCEAVLRAFAVRVSVICGMDAPLKKEDYALIAEFDDVVRMMIRSGEDRSSLCTLPTVYECLRPRRGSRSYAREVEEDSFPSSLTPRNSPV</sequence>
<evidence type="ECO:0000313" key="2">
    <source>
        <dbReference type="Proteomes" id="UP000008524"/>
    </source>
</evidence>
<gene>
    <name evidence="1" type="ORF">Tb11.01.7260</name>
</gene>
<keyword evidence="2" id="KW-1185">Reference proteome</keyword>
<reference evidence="1 2" key="1">
    <citation type="journal article" date="2005" name="Science">
        <title>Comparative genomics of trypanosomatid parasitic protozoa.</title>
        <authorList>
            <person name="El-Sayed N.M."/>
            <person name="Myler P.J."/>
            <person name="Blandin G."/>
            <person name="Berriman M."/>
            <person name="Crabtree J."/>
            <person name="Aggarwal G."/>
            <person name="Caler E."/>
            <person name="Renauld H."/>
            <person name="Worthey E.A."/>
            <person name="Hertz-Fowler C."/>
            <person name="Ghedin E."/>
            <person name="Peacock C."/>
            <person name="Bartholomeu D.C."/>
            <person name="Haas B.J."/>
            <person name="Tran A.N."/>
            <person name="Wortman J.R."/>
            <person name="Alsmark U.C."/>
            <person name="Angiuoli S."/>
            <person name="Anupama A."/>
            <person name="Badger J."/>
            <person name="Bringaud F."/>
            <person name="Cadag E."/>
            <person name="Carlton J.M."/>
            <person name="Cerqueira G.C."/>
            <person name="Creasy T."/>
            <person name="Delcher A.L."/>
            <person name="Djikeng A."/>
            <person name="Embley T.M."/>
            <person name="Hauser C."/>
            <person name="Ivens A.C."/>
            <person name="Kummerfeld S.K."/>
            <person name="Pereira-Leal J.B."/>
            <person name="Nilsson D."/>
            <person name="Peterson J."/>
            <person name="Salzberg S.L."/>
            <person name="Shallom J."/>
            <person name="Silva J.C."/>
            <person name="Sundaram J."/>
            <person name="Westenberger S."/>
            <person name="White O."/>
            <person name="Melville S.E."/>
            <person name="Donelson J.E."/>
            <person name="Andersson B."/>
            <person name="Stuart K.D."/>
            <person name="Hall N."/>
        </authorList>
    </citation>
    <scope>NUCLEOTIDE SEQUENCE [LARGE SCALE GENOMIC DNA]</scope>
    <source>
        <strain evidence="1 2">927/4 GUTat10.1</strain>
    </source>
</reference>
<evidence type="ECO:0000313" key="1">
    <source>
        <dbReference type="EMBL" id="EAN80507.1"/>
    </source>
</evidence>
<dbReference type="InParanoid" id="Q381M4"/>
<organism evidence="1 2">
    <name type="scientific">Trypanosoma brucei brucei (strain 927/4 GUTat10.1)</name>
    <dbReference type="NCBI Taxonomy" id="185431"/>
    <lineage>
        <taxon>Eukaryota</taxon>
        <taxon>Discoba</taxon>
        <taxon>Euglenozoa</taxon>
        <taxon>Kinetoplastea</taxon>
        <taxon>Metakinetoplastina</taxon>
        <taxon>Trypanosomatida</taxon>
        <taxon>Trypanosomatidae</taxon>
        <taxon>Trypanosoma</taxon>
    </lineage>
</organism>
<proteinExistence type="predicted"/>
<dbReference type="GO" id="GO:0005737">
    <property type="term" value="C:cytoplasm"/>
    <property type="evidence" value="ECO:0000314"/>
    <property type="project" value="GeneDB"/>
</dbReference>
<reference evidence="1 2" key="2">
    <citation type="journal article" date="2005" name="Science">
        <title>The genome of the African trypanosome Trypanosoma brucei.</title>
        <authorList>
            <person name="Berriman M."/>
            <person name="Ghedin E."/>
            <person name="Hertz-Fowler C."/>
            <person name="Blandin G."/>
            <person name="Renauld H."/>
            <person name="Bartholomeu D.C."/>
            <person name="Lennard N.J."/>
            <person name="Caler E."/>
            <person name="Hamlin N.E."/>
            <person name="Haas B."/>
            <person name="Bohme U."/>
            <person name="Hannick L."/>
            <person name="Aslett M.A."/>
            <person name="Shallom J."/>
            <person name="Marcello L."/>
            <person name="Hou L."/>
            <person name="Wickstead B."/>
            <person name="Alsmark U.C."/>
            <person name="Arrowsmith C."/>
            <person name="Atkin R.J."/>
            <person name="Barron A.J."/>
            <person name="Bringaud F."/>
            <person name="Brooks K."/>
            <person name="Carrington M."/>
            <person name="Cherevach I."/>
            <person name="Chillingworth T.J."/>
            <person name="Churcher C."/>
            <person name="Clark L.N."/>
            <person name="Corton C.H."/>
            <person name="Cronin A."/>
            <person name="Davies R.M."/>
            <person name="Doggett J."/>
            <person name="Djikeng A."/>
            <person name="Feldblyum T."/>
            <person name="Field M.C."/>
            <person name="Fraser A."/>
            <person name="Goodhead I."/>
            <person name="Hance Z."/>
            <person name="Harper D."/>
            <person name="Harris B.R."/>
            <person name="Hauser H."/>
            <person name="Hostetler J."/>
            <person name="Ivens A."/>
            <person name="Jagels K."/>
            <person name="Johnson D."/>
            <person name="Johnson J."/>
            <person name="Jones K."/>
            <person name="Kerhornou A.X."/>
            <person name="Koo H."/>
            <person name="Larke N."/>
            <person name="Landfear S."/>
            <person name="Larkin C."/>
            <person name="Leech V."/>
            <person name="Line A."/>
            <person name="Lord A."/>
            <person name="Macleod A."/>
            <person name="Mooney P.J."/>
            <person name="Moule S."/>
            <person name="Martin D.M."/>
            <person name="Morgan G.W."/>
            <person name="Mungall K."/>
            <person name="Norbertczak H."/>
            <person name="Ormond D."/>
            <person name="Pai G."/>
            <person name="Peacock C.S."/>
            <person name="Peterson J."/>
            <person name="Quail M.A."/>
            <person name="Rabbinowitsch E."/>
            <person name="Rajandream M.A."/>
            <person name="Reitter C."/>
            <person name="Salzberg S.L."/>
            <person name="Sanders M."/>
            <person name="Schobel S."/>
            <person name="Sharp S."/>
            <person name="Simmonds M."/>
            <person name="Simpson A.J."/>
            <person name="Tallon L."/>
            <person name="Turner C.M."/>
            <person name="Tait A."/>
            <person name="Tivey A.R."/>
            <person name="Van Aken S."/>
            <person name="Walker D."/>
            <person name="Wanless D."/>
            <person name="Wang S."/>
            <person name="White B."/>
            <person name="White O."/>
            <person name="Whitehead S."/>
            <person name="Woodward J."/>
            <person name="Wortman J."/>
            <person name="Adams M.D."/>
            <person name="Embley T.M."/>
            <person name="Gull K."/>
            <person name="Ullu E."/>
            <person name="Barry J.D."/>
            <person name="Fairlamb A.H."/>
            <person name="Opperdoes F."/>
            <person name="Barrell B.G."/>
            <person name="Donelson J.E."/>
            <person name="Hall N."/>
            <person name="Fraser C.M."/>
            <person name="Melville S.E."/>
            <person name="El-Sayed N.M."/>
        </authorList>
    </citation>
    <scope>NUCLEOTIDE SEQUENCE [LARGE SCALE GENOMIC DNA]</scope>
    <source>
        <strain evidence="1 2">927/4 GUTat10.1</strain>
    </source>
</reference>
<dbReference type="Proteomes" id="UP000008524">
    <property type="component" value="Chromosome 11"/>
</dbReference>
<dbReference type="KEGG" id="tbr:Tb11.01.7260"/>
<accession>Q381M4</accession>
<dbReference type="AlphaFoldDB" id="Q381M4"/>
<protein>
    <submittedName>
        <fullName evidence="1">Uncharacterized protein</fullName>
    </submittedName>
</protein>
<dbReference type="GeneID" id="3664452"/>
<dbReference type="RefSeq" id="XP_829619.1">
    <property type="nucleotide sequence ID" value="XM_824526.1"/>
</dbReference>
<dbReference type="OrthoDB" id="244874at2759"/>
<dbReference type="eggNOG" id="ENOG502SACQ">
    <property type="taxonomic scope" value="Eukaryota"/>
</dbReference>
<dbReference type="EMBL" id="CH464491">
    <property type="protein sequence ID" value="EAN80507.1"/>
    <property type="molecule type" value="Genomic_DNA"/>
</dbReference>
<name>Q381M4_TRYB2</name>